<dbReference type="AlphaFoldDB" id="F4PH71"/>
<dbReference type="KEGG" id="dfa:DFA_03301"/>
<dbReference type="InterPro" id="IPR015015">
    <property type="entry name" value="F-actin-binding"/>
</dbReference>
<dbReference type="EMBL" id="GL883006">
    <property type="protein sequence ID" value="EGG25055.1"/>
    <property type="molecule type" value="Genomic_DNA"/>
</dbReference>
<dbReference type="OrthoDB" id="20060at2759"/>
<dbReference type="Pfam" id="PF08919">
    <property type="entry name" value="F_actin_bind"/>
    <property type="match status" value="1"/>
</dbReference>
<organism evidence="2 3">
    <name type="scientific">Cavenderia fasciculata</name>
    <name type="common">Slime mold</name>
    <name type="synonym">Dictyostelium fasciculatum</name>
    <dbReference type="NCBI Taxonomy" id="261658"/>
    <lineage>
        <taxon>Eukaryota</taxon>
        <taxon>Amoebozoa</taxon>
        <taxon>Evosea</taxon>
        <taxon>Eumycetozoa</taxon>
        <taxon>Dictyostelia</taxon>
        <taxon>Acytosteliales</taxon>
        <taxon>Cavenderiaceae</taxon>
        <taxon>Cavenderia</taxon>
    </lineage>
</organism>
<name>F4PH71_CACFS</name>
<dbReference type="Gene3D" id="1.20.120.330">
    <property type="entry name" value="Nucleotidyltransferases domain 2"/>
    <property type="match status" value="1"/>
</dbReference>
<keyword evidence="3" id="KW-1185">Reference proteome</keyword>
<accession>F4PH71</accession>
<reference evidence="3" key="1">
    <citation type="journal article" date="2011" name="Genome Res.">
        <title>Phylogeny-wide analysis of social amoeba genomes highlights ancient origins for complex intercellular communication.</title>
        <authorList>
            <person name="Heidel A.J."/>
            <person name="Lawal H.M."/>
            <person name="Felder M."/>
            <person name="Schilde C."/>
            <person name="Helps N.R."/>
            <person name="Tunggal B."/>
            <person name="Rivero F."/>
            <person name="John U."/>
            <person name="Schleicher M."/>
            <person name="Eichinger L."/>
            <person name="Platzer M."/>
            <person name="Noegel A.A."/>
            <person name="Schaap P."/>
            <person name="Gloeckner G."/>
        </authorList>
    </citation>
    <scope>NUCLEOTIDE SEQUENCE [LARGE SCALE GENOMIC DNA]</scope>
    <source>
        <strain evidence="3">SH3</strain>
    </source>
</reference>
<evidence type="ECO:0000259" key="1">
    <source>
        <dbReference type="Pfam" id="PF08919"/>
    </source>
</evidence>
<dbReference type="Proteomes" id="UP000007797">
    <property type="component" value="Unassembled WGS sequence"/>
</dbReference>
<dbReference type="GO" id="GO:0005524">
    <property type="term" value="F:ATP binding"/>
    <property type="evidence" value="ECO:0007669"/>
    <property type="project" value="InterPro"/>
</dbReference>
<proteinExistence type="predicted"/>
<evidence type="ECO:0000313" key="2">
    <source>
        <dbReference type="EMBL" id="EGG25055.1"/>
    </source>
</evidence>
<feature type="domain" description="F-actin binding" evidence="1">
    <location>
        <begin position="58"/>
        <end position="162"/>
    </location>
</feature>
<gene>
    <name evidence="2" type="ORF">DFA_03301</name>
</gene>
<dbReference type="OMA" id="MILTIRT"/>
<dbReference type="RefSeq" id="XP_004362906.1">
    <property type="nucleotide sequence ID" value="XM_004362849.1"/>
</dbReference>
<sequence length="212" mass="23087">MATKLHCIGEIKELTKQMMDALLYCIDVNVSEEDHDNTTMSPILIPLTSNSIKEKYVVLLQKIVKSINDLTTALDNLAKSGMILTIRTVADLITQLLQESNNIASSIPEGKAKFNFLEAVSKCKSSSLQLKINISVRASSSEDDDTKELDGKILELYRIVAQSFEIITHSDRIFTDMDFCGASQSKASSAPVPSASGGGAAGGNWNTINWNN</sequence>
<dbReference type="GO" id="GO:0004715">
    <property type="term" value="F:non-membrane spanning protein tyrosine kinase activity"/>
    <property type="evidence" value="ECO:0007669"/>
    <property type="project" value="InterPro"/>
</dbReference>
<evidence type="ECO:0000313" key="3">
    <source>
        <dbReference type="Proteomes" id="UP000007797"/>
    </source>
</evidence>
<protein>
    <recommendedName>
        <fullName evidence="1">F-actin binding domain-containing protein</fullName>
    </recommendedName>
</protein>
<dbReference type="GeneID" id="14877312"/>